<organism evidence="1 2">
    <name type="scientific">Lactobacillus phage P1</name>
    <dbReference type="NCBI Taxonomy" id="1846168"/>
    <lineage>
        <taxon>Viruses</taxon>
        <taxon>Duplodnaviria</taxon>
        <taxon>Heunggongvirae</taxon>
        <taxon>Uroviricota</taxon>
        <taxon>Caudoviricetes</taxon>
        <taxon>Tybeckvirinae</taxon>
        <taxon>Maenadvirus</taxon>
        <taxon>Maenadvirus P1</taxon>
    </lineage>
</organism>
<name>A0A1S5RCW9_9CAUD</name>
<reference evidence="1 2" key="1">
    <citation type="journal article" date="2016" name="J. Dairy Sci.">
        <title>Characterization and adsorption of Lactobacillus virulent phage P1.</title>
        <authorList>
            <person name="Chen X."/>
            <person name="Xi Y."/>
            <person name="Zhang H."/>
            <person name="Wang Z."/>
            <person name="Fan M."/>
            <person name="Liu Y."/>
            <person name="Wu W."/>
        </authorList>
    </citation>
    <scope>NUCLEOTIDE SEQUENCE [LARGE SCALE GENOMIC DNA]</scope>
</reference>
<sequence length="146" mass="17543">MKYSEAKKEIEALSSKYNAYKDKYTDYFNVFYKNEEVAYLKTDKRYSVTVWSENNFTKLPFSNKLFMIMSELAMTPLDKRVEEKKYQVKVFGEYLNVPIGNVRPFLFDEDDTENTKTCFTLYEIEQLKQREDIPLNWEKVKLEDAK</sequence>
<evidence type="ECO:0000313" key="2">
    <source>
        <dbReference type="Proteomes" id="UP000222183"/>
    </source>
</evidence>
<proteinExistence type="predicted"/>
<evidence type="ECO:0000313" key="1">
    <source>
        <dbReference type="EMBL" id="ANO58012.1"/>
    </source>
</evidence>
<gene>
    <name evidence="1" type="ORF">LVP1_g083</name>
</gene>
<dbReference type="Proteomes" id="UP000222183">
    <property type="component" value="Segment"/>
</dbReference>
<protein>
    <submittedName>
        <fullName evidence="1">Uncharacterized protein</fullName>
    </submittedName>
</protein>
<accession>A0A1S5RCW9</accession>
<keyword evidence="2" id="KW-1185">Reference proteome</keyword>
<dbReference type="EMBL" id="KX223815">
    <property type="protein sequence ID" value="ANO58012.1"/>
    <property type="molecule type" value="Genomic_DNA"/>
</dbReference>